<evidence type="ECO:0000256" key="5">
    <source>
        <dbReference type="ARBA" id="ARBA00022741"/>
    </source>
</evidence>
<dbReference type="Pfam" id="PF02518">
    <property type="entry name" value="HATPase_c"/>
    <property type="match status" value="1"/>
</dbReference>
<dbReference type="SUPFAM" id="SSF55785">
    <property type="entry name" value="PYP-like sensor domain (PAS domain)"/>
    <property type="match status" value="2"/>
</dbReference>
<evidence type="ECO:0000256" key="6">
    <source>
        <dbReference type="ARBA" id="ARBA00022777"/>
    </source>
</evidence>
<evidence type="ECO:0000256" key="3">
    <source>
        <dbReference type="ARBA" id="ARBA00022553"/>
    </source>
</evidence>
<dbReference type="InterPro" id="IPR000014">
    <property type="entry name" value="PAS"/>
</dbReference>
<evidence type="ECO:0000313" key="11">
    <source>
        <dbReference type="Proteomes" id="UP000320011"/>
    </source>
</evidence>
<dbReference type="InterPro" id="IPR036890">
    <property type="entry name" value="HATPase_C_sf"/>
</dbReference>
<keyword evidence="5" id="KW-0547">Nucleotide-binding</keyword>
<dbReference type="InterPro" id="IPR035965">
    <property type="entry name" value="PAS-like_dom_sf"/>
</dbReference>
<keyword evidence="4" id="KW-0808">Transferase</keyword>
<accession>A0A558CAZ2</accession>
<dbReference type="Gene3D" id="3.30.450.20">
    <property type="entry name" value="PAS domain"/>
    <property type="match status" value="1"/>
</dbReference>
<sequence>MQVDPRAPELVTEDFVAMLNASRMCVLVHDAATKNILWANPAACEMLEWSVSELRPLKAPDMSSSARQYDRVLGRAWLQDAVDKGATSIKWHYRSRSGRVIPTEAIAIRVELAQGPAVMVQFRDIEREQEIEQELRMATSYMDALAHRTSTIALMLDRAGMLRFATDTALEILGADSAGPLGPLERYGALRLAGRPSSWQEVFDRAAPVTTVQLALSRAQEPVWLEGSLERLQETSGEALLMILHDVSGRVQEEVRRERELQQENYLARYHAMGDMAMAIAHELGQPLAAAGNFLGGASRHAGTPAATGEAAGTAARHLVFGIDSARRQIDRASAIVAALRAFVGHLEHVRQVVDLGDVLTECLYFVRLRAEAAGVDVVVHEHPGPVPVRCERVLTGQVVLNLCFNAIDEMAACAPDRRVMVLTIGAEGGEGVLTVDDLGRGVRRDPFAQPFTSKEHGSGIGLALSQRIITRQHGRIWAERRDGGGSRFGFTLPLAREDAAPRFG</sequence>
<dbReference type="Gene3D" id="3.30.565.10">
    <property type="entry name" value="Histidine kinase-like ATPase, C-terminal domain"/>
    <property type="match status" value="1"/>
</dbReference>
<evidence type="ECO:0000259" key="9">
    <source>
        <dbReference type="PROSITE" id="PS50109"/>
    </source>
</evidence>
<evidence type="ECO:0000256" key="4">
    <source>
        <dbReference type="ARBA" id="ARBA00022679"/>
    </source>
</evidence>
<dbReference type="RefSeq" id="WP_144590290.1">
    <property type="nucleotide sequence ID" value="NZ_VJWX01000206.1"/>
</dbReference>
<dbReference type="PANTHER" id="PTHR43065:SF10">
    <property type="entry name" value="PEROXIDE STRESS-ACTIVATED HISTIDINE KINASE MAK3"/>
    <property type="match status" value="1"/>
</dbReference>
<evidence type="ECO:0000256" key="7">
    <source>
        <dbReference type="ARBA" id="ARBA00022840"/>
    </source>
</evidence>
<keyword evidence="7" id="KW-0067">ATP-binding</keyword>
<dbReference type="SUPFAM" id="SSF55874">
    <property type="entry name" value="ATPase domain of HSP90 chaperone/DNA topoisomerase II/histidine kinase"/>
    <property type="match status" value="1"/>
</dbReference>
<feature type="domain" description="Histidine kinase" evidence="9">
    <location>
        <begin position="279"/>
        <end position="497"/>
    </location>
</feature>
<dbReference type="Pfam" id="PF13188">
    <property type="entry name" value="PAS_8"/>
    <property type="match status" value="1"/>
</dbReference>
<evidence type="ECO:0000256" key="1">
    <source>
        <dbReference type="ARBA" id="ARBA00000085"/>
    </source>
</evidence>
<comment type="caution">
    <text evidence="10">The sequence shown here is derived from an EMBL/GenBank/DDBJ whole genome shotgun (WGS) entry which is preliminary data.</text>
</comment>
<evidence type="ECO:0000313" key="10">
    <source>
        <dbReference type="EMBL" id="TVT45949.1"/>
    </source>
</evidence>
<dbReference type="OrthoDB" id="9808408at2"/>
<protein>
    <recommendedName>
        <fullName evidence="2">histidine kinase</fullName>
        <ecNumber evidence="2">2.7.13.3</ecNumber>
    </recommendedName>
</protein>
<gene>
    <name evidence="10" type="ORF">FNH05_20315</name>
</gene>
<keyword evidence="6" id="KW-0418">Kinase</keyword>
<dbReference type="PROSITE" id="PS50109">
    <property type="entry name" value="HIS_KIN"/>
    <property type="match status" value="1"/>
</dbReference>
<keyword evidence="8" id="KW-0902">Two-component regulatory system</keyword>
<dbReference type="InterPro" id="IPR003594">
    <property type="entry name" value="HATPase_dom"/>
</dbReference>
<comment type="catalytic activity">
    <reaction evidence="1">
        <text>ATP + protein L-histidine = ADP + protein N-phospho-L-histidine.</text>
        <dbReference type="EC" id="2.7.13.3"/>
    </reaction>
</comment>
<dbReference type="PRINTS" id="PR00344">
    <property type="entry name" value="BCTRLSENSOR"/>
</dbReference>
<dbReference type="GO" id="GO:0004673">
    <property type="term" value="F:protein histidine kinase activity"/>
    <property type="evidence" value="ECO:0007669"/>
    <property type="project" value="UniProtKB-EC"/>
</dbReference>
<dbReference type="Gene3D" id="1.10.287.130">
    <property type="match status" value="1"/>
</dbReference>
<dbReference type="AlphaFoldDB" id="A0A558CAZ2"/>
<dbReference type="Proteomes" id="UP000320011">
    <property type="component" value="Unassembled WGS sequence"/>
</dbReference>
<dbReference type="SMART" id="SM00091">
    <property type="entry name" value="PAS"/>
    <property type="match status" value="1"/>
</dbReference>
<dbReference type="InterPro" id="IPR004358">
    <property type="entry name" value="Sig_transdc_His_kin-like_C"/>
</dbReference>
<proteinExistence type="predicted"/>
<dbReference type="PANTHER" id="PTHR43065">
    <property type="entry name" value="SENSOR HISTIDINE KINASE"/>
    <property type="match status" value="1"/>
</dbReference>
<evidence type="ECO:0000256" key="8">
    <source>
        <dbReference type="ARBA" id="ARBA00023012"/>
    </source>
</evidence>
<organism evidence="10 11">
    <name type="scientific">Amycolatopsis rhizosphaerae</name>
    <dbReference type="NCBI Taxonomy" id="2053003"/>
    <lineage>
        <taxon>Bacteria</taxon>
        <taxon>Bacillati</taxon>
        <taxon>Actinomycetota</taxon>
        <taxon>Actinomycetes</taxon>
        <taxon>Pseudonocardiales</taxon>
        <taxon>Pseudonocardiaceae</taxon>
        <taxon>Amycolatopsis</taxon>
    </lineage>
</organism>
<name>A0A558CAZ2_9PSEU</name>
<reference evidence="10 11" key="1">
    <citation type="submission" date="2019-07" db="EMBL/GenBank/DDBJ databases">
        <authorList>
            <person name="Duangmal K."/>
            <person name="Teo W.F.A."/>
        </authorList>
    </citation>
    <scope>NUCLEOTIDE SEQUENCE [LARGE SCALE GENOMIC DNA]</scope>
    <source>
        <strain evidence="10 11">TBRC 6029</strain>
    </source>
</reference>
<dbReference type="SMART" id="SM00387">
    <property type="entry name" value="HATPase_c"/>
    <property type="match status" value="1"/>
</dbReference>
<dbReference type="InterPro" id="IPR005467">
    <property type="entry name" value="His_kinase_dom"/>
</dbReference>
<dbReference type="NCBIfam" id="TIGR00229">
    <property type="entry name" value="sensory_box"/>
    <property type="match status" value="1"/>
</dbReference>
<reference evidence="10 11" key="2">
    <citation type="submission" date="2019-08" db="EMBL/GenBank/DDBJ databases">
        <title>Amycolatopsis acidicola sp. nov., isolated from peat swamp forest soil.</title>
        <authorList>
            <person name="Srisuk N."/>
        </authorList>
    </citation>
    <scope>NUCLEOTIDE SEQUENCE [LARGE SCALE GENOMIC DNA]</scope>
    <source>
        <strain evidence="10 11">TBRC 6029</strain>
    </source>
</reference>
<keyword evidence="3" id="KW-0597">Phosphoprotein</keyword>
<dbReference type="GO" id="GO:0000160">
    <property type="term" value="P:phosphorelay signal transduction system"/>
    <property type="evidence" value="ECO:0007669"/>
    <property type="project" value="UniProtKB-KW"/>
</dbReference>
<evidence type="ECO:0000256" key="2">
    <source>
        <dbReference type="ARBA" id="ARBA00012438"/>
    </source>
</evidence>
<dbReference type="EMBL" id="VJWX01000206">
    <property type="protein sequence ID" value="TVT45949.1"/>
    <property type="molecule type" value="Genomic_DNA"/>
</dbReference>
<dbReference type="EC" id="2.7.13.3" evidence="2"/>
<dbReference type="GO" id="GO:0005524">
    <property type="term" value="F:ATP binding"/>
    <property type="evidence" value="ECO:0007669"/>
    <property type="project" value="UniProtKB-KW"/>
</dbReference>
<keyword evidence="11" id="KW-1185">Reference proteome</keyword>